<dbReference type="InterPro" id="IPR014721">
    <property type="entry name" value="Ribsml_uS5_D2-typ_fold_subgr"/>
</dbReference>
<proteinExistence type="inferred from homology"/>
<keyword evidence="8 10" id="KW-0234">DNA repair</keyword>
<dbReference type="InterPro" id="IPR003593">
    <property type="entry name" value="AAA+_ATPase"/>
</dbReference>
<keyword evidence="6" id="KW-0346">Stress response</keyword>
<evidence type="ECO:0000256" key="10">
    <source>
        <dbReference type="RuleBase" id="RU003555"/>
    </source>
</evidence>
<dbReference type="PANTHER" id="PTHR32472:SF10">
    <property type="entry name" value="DNA REPAIR PROTEIN RADA-LIKE PROTEIN"/>
    <property type="match status" value="1"/>
</dbReference>
<keyword evidence="5 10" id="KW-0067">ATP-binding</keyword>
<dbReference type="InterPro" id="IPR020568">
    <property type="entry name" value="Ribosomal_Su5_D2-typ_SF"/>
</dbReference>
<dbReference type="PANTHER" id="PTHR32472">
    <property type="entry name" value="DNA REPAIR PROTEIN RADA"/>
    <property type="match status" value="1"/>
</dbReference>
<keyword evidence="2 10" id="KW-0547">Nucleotide-binding</keyword>
<accession>A0A955I2A9</accession>
<keyword evidence="4" id="KW-0378">Hydrolase</keyword>
<evidence type="ECO:0000256" key="4">
    <source>
        <dbReference type="ARBA" id="ARBA00022801"/>
    </source>
</evidence>
<sequence>MTLRWEGRCSSCGEWGTYEEFEDESVSTTITGSTNPATPAKAVSIKSVAHGKGQRRSVRISSGIGEFDRVLGSGFVDGEVVLVTGEPGIGKSTLLTQLSIILSQKYKVLYVAGEESVGQVSQRYTRVNESGSLGDNIEITPENDVDAVCALLEKSDHKFVIVDSIQSVRTSASKGYPGSISQVRLSGQRLMELAKRSDKILLIVGQINKEGAIAGPKVLEHMVDAVIHFEGSKEGYFRILRPLKNRFGATTEIGIFEMMEKGFREVPNPSEIFIDTADLSPGAALGAVIEGSRVVLLEVQALVVDHGSSPGPLRRVANGIKRQRLEMLCAVLSRRGGVFLADKDVYVNISGGLNVNSTSMDLAICAAISSSLNDKALSKEHVYAGEVGLTGETKPFYGIDQVRKEVERLGYKKVFMPMLGGRGARKSSKASVFQQVVKHVSSI</sequence>
<dbReference type="NCBIfam" id="TIGR00416">
    <property type="entry name" value="sms"/>
    <property type="match status" value="1"/>
</dbReference>
<reference evidence="12" key="2">
    <citation type="journal article" date="2021" name="Microbiome">
        <title>Successional dynamics and alternative stable states in a saline activated sludge microbial community over 9 years.</title>
        <authorList>
            <person name="Wang Y."/>
            <person name="Ye J."/>
            <person name="Ju F."/>
            <person name="Liu L."/>
            <person name="Boyd J.A."/>
            <person name="Deng Y."/>
            <person name="Parks D.H."/>
            <person name="Jiang X."/>
            <person name="Yin X."/>
            <person name="Woodcroft B.J."/>
            <person name="Tyson G.W."/>
            <person name="Hugenholtz P."/>
            <person name="Polz M.F."/>
            <person name="Zhang T."/>
        </authorList>
    </citation>
    <scope>NUCLEOTIDE SEQUENCE</scope>
    <source>
        <strain evidence="12">HKST-UBA17</strain>
    </source>
</reference>
<evidence type="ECO:0000256" key="7">
    <source>
        <dbReference type="ARBA" id="ARBA00023125"/>
    </source>
</evidence>
<dbReference type="AlphaFoldDB" id="A0A955I2A9"/>
<name>A0A955I2A9_9BACT</name>
<evidence type="ECO:0000256" key="3">
    <source>
        <dbReference type="ARBA" id="ARBA00022763"/>
    </source>
</evidence>
<comment type="similarity">
    <text evidence="10">Belongs to the RecA family. RadA subfamily.</text>
</comment>
<comment type="caution">
    <text evidence="12">The sequence shown here is derived from an EMBL/GenBank/DDBJ whole genome shotgun (WGS) entry which is preliminary data.</text>
</comment>
<evidence type="ECO:0000256" key="9">
    <source>
        <dbReference type="NCBIfam" id="TIGR00416"/>
    </source>
</evidence>
<gene>
    <name evidence="12" type="primary">radA</name>
    <name evidence="12" type="ORF">KC685_04655</name>
</gene>
<dbReference type="Gene3D" id="3.40.50.300">
    <property type="entry name" value="P-loop containing nucleotide triphosphate hydrolases"/>
    <property type="match status" value="1"/>
</dbReference>
<evidence type="ECO:0000313" key="12">
    <source>
        <dbReference type="EMBL" id="MCA9377182.1"/>
    </source>
</evidence>
<dbReference type="Pfam" id="PF13481">
    <property type="entry name" value="AAA_25"/>
    <property type="match status" value="1"/>
</dbReference>
<dbReference type="PROSITE" id="PS50162">
    <property type="entry name" value="RECA_2"/>
    <property type="match status" value="1"/>
</dbReference>
<dbReference type="Gene3D" id="3.30.230.10">
    <property type="match status" value="1"/>
</dbReference>
<evidence type="ECO:0000313" key="13">
    <source>
        <dbReference type="Proteomes" id="UP000741282"/>
    </source>
</evidence>
<dbReference type="GO" id="GO:0000725">
    <property type="term" value="P:recombinational repair"/>
    <property type="evidence" value="ECO:0007669"/>
    <property type="project" value="TreeGrafter"/>
</dbReference>
<feature type="domain" description="RecA family profile 1" evidence="11">
    <location>
        <begin position="56"/>
        <end position="207"/>
    </location>
</feature>
<evidence type="ECO:0000256" key="1">
    <source>
        <dbReference type="ARBA" id="ARBA00022723"/>
    </source>
</evidence>
<dbReference type="PRINTS" id="PR01874">
    <property type="entry name" value="DNAREPAIRADA"/>
</dbReference>
<reference evidence="12" key="1">
    <citation type="submission" date="2020-04" db="EMBL/GenBank/DDBJ databases">
        <authorList>
            <person name="Zhang T."/>
        </authorList>
    </citation>
    <scope>NUCLEOTIDE SEQUENCE</scope>
    <source>
        <strain evidence="12">HKST-UBA17</strain>
    </source>
</reference>
<dbReference type="Pfam" id="PF13541">
    <property type="entry name" value="ChlI"/>
    <property type="match status" value="1"/>
</dbReference>
<keyword evidence="3 10" id="KW-0227">DNA damage</keyword>
<dbReference type="EMBL" id="JAGQLN010000022">
    <property type="protein sequence ID" value="MCA9377182.1"/>
    <property type="molecule type" value="Genomic_DNA"/>
</dbReference>
<dbReference type="SMART" id="SM00382">
    <property type="entry name" value="AAA"/>
    <property type="match status" value="1"/>
</dbReference>
<dbReference type="GO" id="GO:0140664">
    <property type="term" value="F:ATP-dependent DNA damage sensor activity"/>
    <property type="evidence" value="ECO:0007669"/>
    <property type="project" value="InterPro"/>
</dbReference>
<dbReference type="GO" id="GO:0003684">
    <property type="term" value="F:damaged DNA binding"/>
    <property type="evidence" value="ECO:0007669"/>
    <property type="project" value="InterPro"/>
</dbReference>
<dbReference type="SUPFAM" id="SSF52540">
    <property type="entry name" value="P-loop containing nucleoside triphosphate hydrolases"/>
    <property type="match status" value="1"/>
</dbReference>
<dbReference type="GO" id="GO:0005524">
    <property type="term" value="F:ATP binding"/>
    <property type="evidence" value="ECO:0007669"/>
    <property type="project" value="UniProtKB-UniRule"/>
</dbReference>
<evidence type="ECO:0000256" key="5">
    <source>
        <dbReference type="ARBA" id="ARBA00022840"/>
    </source>
</evidence>
<dbReference type="GO" id="GO:0016787">
    <property type="term" value="F:hydrolase activity"/>
    <property type="evidence" value="ECO:0007669"/>
    <property type="project" value="UniProtKB-KW"/>
</dbReference>
<keyword evidence="1 10" id="KW-0479">Metal-binding</keyword>
<evidence type="ECO:0000259" key="11">
    <source>
        <dbReference type="PROSITE" id="PS50162"/>
    </source>
</evidence>
<dbReference type="SUPFAM" id="SSF54211">
    <property type="entry name" value="Ribosomal protein S5 domain 2-like"/>
    <property type="match status" value="1"/>
</dbReference>
<keyword evidence="7 10" id="KW-0238">DNA-binding</keyword>
<evidence type="ECO:0000256" key="2">
    <source>
        <dbReference type="ARBA" id="ARBA00022741"/>
    </source>
</evidence>
<comment type="function">
    <text evidence="10">DNA-dependent ATPase involved in processing of recombination intermediates, plays a role in repairing DNA breaks. Stimulates the branch migration of RecA-mediated strand transfer reactions, allowing the 3' invading strand to extend heteroduplex DNA faster. Binds ssDNA in the presence of ADP but not other nucleotides, has ATPase activity that is stimulated by ssDNA and various branched DNA structures, but inhibited by SSB. Does not have RecA's homology-searching function.</text>
</comment>
<dbReference type="GO" id="GO:0008270">
    <property type="term" value="F:zinc ion binding"/>
    <property type="evidence" value="ECO:0007669"/>
    <property type="project" value="UniProtKB-KW"/>
</dbReference>
<dbReference type="GO" id="GO:0005829">
    <property type="term" value="C:cytosol"/>
    <property type="evidence" value="ECO:0007669"/>
    <property type="project" value="TreeGrafter"/>
</dbReference>
<dbReference type="InterPro" id="IPR020588">
    <property type="entry name" value="RecA_ATP-bd"/>
</dbReference>
<dbReference type="InterPro" id="IPR004504">
    <property type="entry name" value="DNA_repair_RadA"/>
</dbReference>
<evidence type="ECO:0000256" key="6">
    <source>
        <dbReference type="ARBA" id="ARBA00023016"/>
    </source>
</evidence>
<dbReference type="InterPro" id="IPR027417">
    <property type="entry name" value="P-loop_NTPase"/>
</dbReference>
<organism evidence="12 13">
    <name type="scientific">Candidatus Dojkabacteria bacterium</name>
    <dbReference type="NCBI Taxonomy" id="2099670"/>
    <lineage>
        <taxon>Bacteria</taxon>
        <taxon>Candidatus Dojkabacteria</taxon>
    </lineage>
</organism>
<evidence type="ECO:0000256" key="8">
    <source>
        <dbReference type="ARBA" id="ARBA00023204"/>
    </source>
</evidence>
<keyword evidence="10" id="KW-0862">Zinc</keyword>
<keyword evidence="10" id="KW-0863">Zinc-finger</keyword>
<dbReference type="Proteomes" id="UP000741282">
    <property type="component" value="Unassembled WGS sequence"/>
</dbReference>
<protein>
    <recommendedName>
        <fullName evidence="9 10">DNA repair protein RadA</fullName>
    </recommendedName>
</protein>